<feature type="non-terminal residue" evidence="2">
    <location>
        <position position="1"/>
    </location>
</feature>
<dbReference type="PANTHER" id="PTHR14139">
    <property type="entry name" value="CALSYNTENIN"/>
    <property type="match status" value="1"/>
</dbReference>
<dbReference type="InterPro" id="IPR041690">
    <property type="entry name" value="Cadherin_5"/>
</dbReference>
<keyword evidence="3" id="KW-1185">Reference proteome</keyword>
<feature type="domain" description="Cadherin-like" evidence="1">
    <location>
        <begin position="42"/>
        <end position="134"/>
    </location>
</feature>
<evidence type="ECO:0000313" key="3">
    <source>
        <dbReference type="Proteomes" id="UP000541109"/>
    </source>
</evidence>
<accession>A0A839A9S9</accession>
<dbReference type="Gene3D" id="2.60.40.3440">
    <property type="match status" value="1"/>
</dbReference>
<evidence type="ECO:0000313" key="2">
    <source>
        <dbReference type="EMBL" id="MBA5776303.1"/>
    </source>
</evidence>
<organism evidence="2 3">
    <name type="scientific">Stappia albiluteola</name>
    <dbReference type="NCBI Taxonomy" id="2758565"/>
    <lineage>
        <taxon>Bacteria</taxon>
        <taxon>Pseudomonadati</taxon>
        <taxon>Pseudomonadota</taxon>
        <taxon>Alphaproteobacteria</taxon>
        <taxon>Hyphomicrobiales</taxon>
        <taxon>Stappiaceae</taxon>
        <taxon>Stappia</taxon>
    </lineage>
</organism>
<sequence>TSDNPSAGAQGLSRTISFTVDDGGAENAASAPVSVTVGITAVNDAPVVAGDVSLATAEDTPLIISEAELLALASDPDGDALTVQNLTAASGTLVNNGDGTWTFTPPAGFDGDVALTYQVSDGELVTQASANVEVVVVNNEAPLLSLPAPVGGDRQVNTYVDGRQDRPSVAAFSDGGFVVTWGSLNQDGSNWGVYGQRYEADGTAVGTVFQVNTYTADRQAFPSVAVLSDGGFVVAWESYLQDGSADGVYGQRFNASGTTVGSEFRINTYVASQQSRPSVAGLLDGGFIVTWSSDQDGSFYGIYGQRYTASGAALGPEFQVNIYTTGSQFYSAVAALANGGFIIAWGSSGQDGSDYGIYGQRYNANGIAIGGEFRINTYTPSFQSGPSVTALLNGGFVVTWSSYLQDGSSYGAYGQRFNANGVPVGAEFRVDDQVTGDQRNPDVTALQDGRFIVTWVSDQEGSSYGIYGQLYDANGAVIGAKFQVNSNAEGRQYNPSVAALSDGGFVISWDSDGEGRPGYGIFQKIYNADGTERIGPSYVEGSEAVAFAGELTISDVDSASLVGATVTIDDFVAGEDELAFTDQNGISGTYDAQTGLLTLSGTASLAAYQAALRSVGYRNTSNDPTGTGRDISITVDDGTGATQTSNTVTAHVNVIGVSGDNAVPGETFAATSAGDADIFQFDAAAGAQVLDAFAAGGGDVAGDGIVDAVAFDAGLGLASFDDVLSRAAQVAEDVVINLDGDASLTLKGVEIGQLTADDFRFIA</sequence>
<dbReference type="AlphaFoldDB" id="A0A839A9S9"/>
<dbReference type="EMBL" id="JACFXV010000041">
    <property type="protein sequence ID" value="MBA5776303.1"/>
    <property type="molecule type" value="Genomic_DNA"/>
</dbReference>
<dbReference type="Pfam" id="PF17892">
    <property type="entry name" value="Cadherin_5"/>
    <property type="match status" value="1"/>
</dbReference>
<reference evidence="2 3" key="1">
    <citation type="submission" date="2020-07" db="EMBL/GenBank/DDBJ databases">
        <title>Stappia sp., F7233, whole genome shotgun sequencing project.</title>
        <authorList>
            <person name="Jiang S."/>
            <person name="Liu Z.W."/>
            <person name="Du Z.J."/>
        </authorList>
    </citation>
    <scope>NUCLEOTIDE SEQUENCE [LARGE SCALE GENOMIC DNA]</scope>
    <source>
        <strain evidence="2 3">F7233</strain>
    </source>
</reference>
<protein>
    <submittedName>
        <fullName evidence="2">Cadherin-like domain-containing protein</fullName>
    </submittedName>
</protein>
<evidence type="ECO:0000259" key="1">
    <source>
        <dbReference type="Pfam" id="PF17892"/>
    </source>
</evidence>
<dbReference type="PANTHER" id="PTHR14139:SF2">
    <property type="entry name" value="CALSYNTENIN-1"/>
    <property type="match status" value="1"/>
</dbReference>
<dbReference type="RefSeq" id="WP_182162594.1">
    <property type="nucleotide sequence ID" value="NZ_JACFXV010000041.1"/>
</dbReference>
<name>A0A839A9S9_9HYPH</name>
<dbReference type="Proteomes" id="UP000541109">
    <property type="component" value="Unassembled WGS sequence"/>
</dbReference>
<proteinExistence type="predicted"/>
<gene>
    <name evidence="2" type="ORF">H2509_04095</name>
</gene>
<comment type="caution">
    <text evidence="2">The sequence shown here is derived from an EMBL/GenBank/DDBJ whole genome shotgun (WGS) entry which is preliminary data.</text>
</comment>